<evidence type="ECO:0000256" key="3">
    <source>
        <dbReference type="ARBA" id="ARBA00022777"/>
    </source>
</evidence>
<feature type="transmembrane region" description="Helical" evidence="6">
    <location>
        <begin position="129"/>
        <end position="146"/>
    </location>
</feature>
<evidence type="ECO:0000256" key="1">
    <source>
        <dbReference type="ARBA" id="ARBA00022679"/>
    </source>
</evidence>
<feature type="domain" description="Protein kinase" evidence="7">
    <location>
        <begin position="221"/>
        <end position="363"/>
    </location>
</feature>
<keyword evidence="4 5" id="KW-0067">ATP-binding</keyword>
<gene>
    <name evidence="8" type="ORF">KC729_20030</name>
</gene>
<evidence type="ECO:0000256" key="4">
    <source>
        <dbReference type="ARBA" id="ARBA00022840"/>
    </source>
</evidence>
<dbReference type="InterPro" id="IPR000719">
    <property type="entry name" value="Prot_kinase_dom"/>
</dbReference>
<dbReference type="InterPro" id="IPR008271">
    <property type="entry name" value="Ser/Thr_kinase_AS"/>
</dbReference>
<evidence type="ECO:0000313" key="8">
    <source>
        <dbReference type="EMBL" id="MCA9729984.1"/>
    </source>
</evidence>
<evidence type="ECO:0000256" key="6">
    <source>
        <dbReference type="SAM" id="Phobius"/>
    </source>
</evidence>
<dbReference type="AlphaFoldDB" id="A0A956M2Q0"/>
<evidence type="ECO:0000313" key="9">
    <source>
        <dbReference type="Proteomes" id="UP000697710"/>
    </source>
</evidence>
<keyword evidence="1" id="KW-0808">Transferase</keyword>
<dbReference type="InterPro" id="IPR011009">
    <property type="entry name" value="Kinase-like_dom_sf"/>
</dbReference>
<name>A0A956M2Q0_UNCEI</name>
<proteinExistence type="predicted"/>
<feature type="non-terminal residue" evidence="8">
    <location>
        <position position="363"/>
    </location>
</feature>
<dbReference type="Pfam" id="PF00069">
    <property type="entry name" value="Pkinase"/>
    <property type="match status" value="1"/>
</dbReference>
<dbReference type="Gene3D" id="3.30.200.20">
    <property type="entry name" value="Phosphorylase Kinase, domain 1"/>
    <property type="match status" value="1"/>
</dbReference>
<sequence length="363" mass="38546">MAARSAEPYATLIRPADSAPGHPGPAYGLSPELLLKARRRLAALVTIFALVSIVSLAIGFAVLPNGIPRASLLVHLLNLGSAVVILALALSPRVAHTVALHAGLAGEVLSCWAISFVAIQGVYEETGAVPHLTWASIVIVVFPMIIPLPPGRLLIAAILSAASAPLSGLLLQATGRIVLTTEALVGISISPALAVGIAFAGARMIYAINVDISRARRMGAYRLEEKLGAGGMGEVWRASHRMLARPAAVKLIAPRQLAGNPDLARRTIHRFEQEVQATARLRSPHTVEVYDYGIADDGSFYYVMELLEGRNLQDLVARHGPLPAARVVPILRQACHSLGEAHQAGLVHRDIKPANMILCRYGA</sequence>
<dbReference type="Gene3D" id="1.10.510.10">
    <property type="entry name" value="Transferase(Phosphotransferase) domain 1"/>
    <property type="match status" value="1"/>
</dbReference>
<dbReference type="SMART" id="SM00220">
    <property type="entry name" value="S_TKc"/>
    <property type="match status" value="1"/>
</dbReference>
<keyword evidence="6" id="KW-0472">Membrane</keyword>
<protein>
    <submittedName>
        <fullName evidence="8">Serine/threonine protein kinase</fullName>
    </submittedName>
</protein>
<feature type="transmembrane region" description="Helical" evidence="6">
    <location>
        <begin position="70"/>
        <end position="90"/>
    </location>
</feature>
<feature type="binding site" evidence="5">
    <location>
        <position position="250"/>
    </location>
    <ligand>
        <name>ATP</name>
        <dbReference type="ChEBI" id="CHEBI:30616"/>
    </ligand>
</feature>
<feature type="transmembrane region" description="Helical" evidence="6">
    <location>
        <begin position="153"/>
        <end position="171"/>
    </location>
</feature>
<dbReference type="GO" id="GO:0004674">
    <property type="term" value="F:protein serine/threonine kinase activity"/>
    <property type="evidence" value="ECO:0007669"/>
    <property type="project" value="UniProtKB-KW"/>
</dbReference>
<dbReference type="PANTHER" id="PTHR43289:SF6">
    <property type="entry name" value="SERINE_THREONINE-PROTEIN KINASE NEKL-3"/>
    <property type="match status" value="1"/>
</dbReference>
<dbReference type="EMBL" id="JAGQHR010000928">
    <property type="protein sequence ID" value="MCA9729984.1"/>
    <property type="molecule type" value="Genomic_DNA"/>
</dbReference>
<dbReference type="InterPro" id="IPR017441">
    <property type="entry name" value="Protein_kinase_ATP_BS"/>
</dbReference>
<keyword evidence="8" id="KW-0723">Serine/threonine-protein kinase</keyword>
<dbReference type="Proteomes" id="UP000697710">
    <property type="component" value="Unassembled WGS sequence"/>
</dbReference>
<feature type="transmembrane region" description="Helical" evidence="6">
    <location>
        <begin position="102"/>
        <end position="123"/>
    </location>
</feature>
<keyword evidence="6" id="KW-0812">Transmembrane</keyword>
<reference evidence="8" key="2">
    <citation type="journal article" date="2021" name="Microbiome">
        <title>Successional dynamics and alternative stable states in a saline activated sludge microbial community over 9 years.</title>
        <authorList>
            <person name="Wang Y."/>
            <person name="Ye J."/>
            <person name="Ju F."/>
            <person name="Liu L."/>
            <person name="Boyd J.A."/>
            <person name="Deng Y."/>
            <person name="Parks D.H."/>
            <person name="Jiang X."/>
            <person name="Yin X."/>
            <person name="Woodcroft B.J."/>
            <person name="Tyson G.W."/>
            <person name="Hugenholtz P."/>
            <person name="Polz M.F."/>
            <person name="Zhang T."/>
        </authorList>
    </citation>
    <scope>NUCLEOTIDE SEQUENCE</scope>
    <source>
        <strain evidence="8">HKST-UBA01</strain>
    </source>
</reference>
<feature type="transmembrane region" description="Helical" evidence="6">
    <location>
        <begin position="41"/>
        <end position="64"/>
    </location>
</feature>
<dbReference type="PROSITE" id="PS00107">
    <property type="entry name" value="PROTEIN_KINASE_ATP"/>
    <property type="match status" value="1"/>
</dbReference>
<keyword evidence="2 5" id="KW-0547">Nucleotide-binding</keyword>
<organism evidence="8 9">
    <name type="scientific">Eiseniibacteriota bacterium</name>
    <dbReference type="NCBI Taxonomy" id="2212470"/>
    <lineage>
        <taxon>Bacteria</taxon>
        <taxon>Candidatus Eiseniibacteriota</taxon>
    </lineage>
</organism>
<accession>A0A956M2Q0</accession>
<dbReference type="SUPFAM" id="SSF56112">
    <property type="entry name" value="Protein kinase-like (PK-like)"/>
    <property type="match status" value="1"/>
</dbReference>
<dbReference type="CDD" id="cd14014">
    <property type="entry name" value="STKc_PknB_like"/>
    <property type="match status" value="1"/>
</dbReference>
<feature type="transmembrane region" description="Helical" evidence="6">
    <location>
        <begin position="183"/>
        <end position="208"/>
    </location>
</feature>
<dbReference type="PROSITE" id="PS00108">
    <property type="entry name" value="PROTEIN_KINASE_ST"/>
    <property type="match status" value="1"/>
</dbReference>
<keyword evidence="6" id="KW-1133">Transmembrane helix</keyword>
<dbReference type="PANTHER" id="PTHR43289">
    <property type="entry name" value="MITOGEN-ACTIVATED PROTEIN KINASE KINASE KINASE 20-RELATED"/>
    <property type="match status" value="1"/>
</dbReference>
<evidence type="ECO:0000256" key="2">
    <source>
        <dbReference type="ARBA" id="ARBA00022741"/>
    </source>
</evidence>
<dbReference type="GO" id="GO:0005524">
    <property type="term" value="F:ATP binding"/>
    <property type="evidence" value="ECO:0007669"/>
    <property type="project" value="UniProtKB-UniRule"/>
</dbReference>
<reference evidence="8" key="1">
    <citation type="submission" date="2020-04" db="EMBL/GenBank/DDBJ databases">
        <authorList>
            <person name="Zhang T."/>
        </authorList>
    </citation>
    <scope>NUCLEOTIDE SEQUENCE</scope>
    <source>
        <strain evidence="8">HKST-UBA01</strain>
    </source>
</reference>
<comment type="caution">
    <text evidence="8">The sequence shown here is derived from an EMBL/GenBank/DDBJ whole genome shotgun (WGS) entry which is preliminary data.</text>
</comment>
<keyword evidence="3 8" id="KW-0418">Kinase</keyword>
<evidence type="ECO:0000256" key="5">
    <source>
        <dbReference type="PROSITE-ProRule" id="PRU10141"/>
    </source>
</evidence>
<dbReference type="PROSITE" id="PS50011">
    <property type="entry name" value="PROTEIN_KINASE_DOM"/>
    <property type="match status" value="1"/>
</dbReference>
<evidence type="ECO:0000259" key="7">
    <source>
        <dbReference type="PROSITE" id="PS50011"/>
    </source>
</evidence>